<dbReference type="AlphaFoldDB" id="A0AAE1PN44"/>
<keyword evidence="3" id="KW-1185">Reference proteome</keyword>
<reference evidence="2" key="1">
    <citation type="submission" date="2023-11" db="EMBL/GenBank/DDBJ databases">
        <title>Genome assemblies of two species of porcelain crab, Petrolisthes cinctipes and Petrolisthes manimaculis (Anomura: Porcellanidae).</title>
        <authorList>
            <person name="Angst P."/>
        </authorList>
    </citation>
    <scope>NUCLEOTIDE SEQUENCE</scope>
    <source>
        <strain evidence="2">PB745_02</strain>
        <tissue evidence="2">Gill</tissue>
    </source>
</reference>
<feature type="region of interest" description="Disordered" evidence="1">
    <location>
        <begin position="1"/>
        <end position="21"/>
    </location>
</feature>
<name>A0AAE1PN44_9EUCA</name>
<dbReference type="Proteomes" id="UP001292094">
    <property type="component" value="Unassembled WGS sequence"/>
</dbReference>
<organism evidence="2 3">
    <name type="scientific">Petrolisthes manimaculis</name>
    <dbReference type="NCBI Taxonomy" id="1843537"/>
    <lineage>
        <taxon>Eukaryota</taxon>
        <taxon>Metazoa</taxon>
        <taxon>Ecdysozoa</taxon>
        <taxon>Arthropoda</taxon>
        <taxon>Crustacea</taxon>
        <taxon>Multicrustacea</taxon>
        <taxon>Malacostraca</taxon>
        <taxon>Eumalacostraca</taxon>
        <taxon>Eucarida</taxon>
        <taxon>Decapoda</taxon>
        <taxon>Pleocyemata</taxon>
        <taxon>Anomura</taxon>
        <taxon>Galatheoidea</taxon>
        <taxon>Porcellanidae</taxon>
        <taxon>Petrolisthes</taxon>
    </lineage>
</organism>
<comment type="caution">
    <text evidence="2">The sequence shown here is derived from an EMBL/GenBank/DDBJ whole genome shotgun (WGS) entry which is preliminary data.</text>
</comment>
<gene>
    <name evidence="2" type="ORF">Pmani_018091</name>
</gene>
<evidence type="ECO:0000313" key="2">
    <source>
        <dbReference type="EMBL" id="KAK4310334.1"/>
    </source>
</evidence>
<protein>
    <submittedName>
        <fullName evidence="2">Uncharacterized protein</fullName>
    </submittedName>
</protein>
<evidence type="ECO:0000313" key="3">
    <source>
        <dbReference type="Proteomes" id="UP001292094"/>
    </source>
</evidence>
<evidence type="ECO:0000256" key="1">
    <source>
        <dbReference type="SAM" id="MobiDB-lite"/>
    </source>
</evidence>
<dbReference type="EMBL" id="JAWZYT010001648">
    <property type="protein sequence ID" value="KAK4310334.1"/>
    <property type="molecule type" value="Genomic_DNA"/>
</dbReference>
<proteinExistence type="predicted"/>
<sequence>MYRDCGGNNESHAAIAPEEEQHNSVLTPLDVVKTADQFMMIETTTINQEQHSLFLPPPRARAGFLPF</sequence>
<accession>A0AAE1PN44</accession>